<keyword evidence="1" id="KW-0472">Membrane</keyword>
<feature type="non-terminal residue" evidence="2">
    <location>
        <position position="85"/>
    </location>
</feature>
<proteinExistence type="predicted"/>
<feature type="transmembrane region" description="Helical" evidence="1">
    <location>
        <begin position="21"/>
        <end position="42"/>
    </location>
</feature>
<gene>
    <name evidence="2" type="ORF">METZ01_LOCUS299920</name>
</gene>
<accession>A0A382ME61</accession>
<organism evidence="2">
    <name type="scientific">marine metagenome</name>
    <dbReference type="NCBI Taxonomy" id="408172"/>
    <lineage>
        <taxon>unclassified sequences</taxon>
        <taxon>metagenomes</taxon>
        <taxon>ecological metagenomes</taxon>
    </lineage>
</organism>
<keyword evidence="1" id="KW-1133">Transmembrane helix</keyword>
<dbReference type="EMBL" id="UINC01092999">
    <property type="protein sequence ID" value="SVC47066.1"/>
    <property type="molecule type" value="Genomic_DNA"/>
</dbReference>
<protein>
    <submittedName>
        <fullName evidence="2">Uncharacterized protein</fullName>
    </submittedName>
</protein>
<name>A0A382ME61_9ZZZZ</name>
<evidence type="ECO:0000256" key="1">
    <source>
        <dbReference type="SAM" id="Phobius"/>
    </source>
</evidence>
<reference evidence="2" key="1">
    <citation type="submission" date="2018-05" db="EMBL/GenBank/DDBJ databases">
        <authorList>
            <person name="Lanie J.A."/>
            <person name="Ng W.-L."/>
            <person name="Kazmierczak K.M."/>
            <person name="Andrzejewski T.M."/>
            <person name="Davidsen T.M."/>
            <person name="Wayne K.J."/>
            <person name="Tettelin H."/>
            <person name="Glass J.I."/>
            <person name="Rusch D."/>
            <person name="Podicherti R."/>
            <person name="Tsui H.-C.T."/>
            <person name="Winkler M.E."/>
        </authorList>
    </citation>
    <scope>NUCLEOTIDE SEQUENCE</scope>
</reference>
<keyword evidence="1" id="KW-0812">Transmembrane</keyword>
<dbReference type="AlphaFoldDB" id="A0A382ME61"/>
<evidence type="ECO:0000313" key="2">
    <source>
        <dbReference type="EMBL" id="SVC47066.1"/>
    </source>
</evidence>
<sequence>MSDVRIRFTRVVTCALERPTIVVFLFALAVRLGMAVVTGLWWKVSFLDDGAPGHMVVAPPSAEVGFFGVESLNLPGPLETLRDLI</sequence>